<evidence type="ECO:0008006" key="3">
    <source>
        <dbReference type="Google" id="ProtNLM"/>
    </source>
</evidence>
<proteinExistence type="predicted"/>
<sequence length="180" mass="21093">MSFQMKKRELRDFFWKINNLDLHCEDVWSETYKIVSALYGIKILSVLYYLQNDKSFLSLFTSENRVHAAGVKMKYKKNEWSSRTLQHAEEVTFNDKMTILEQFEKGALLISLGYQATLSIPVLHQNKVVGVVNFVNEKDHFNDEWMADIRSVIKILLPYILDSGLRRKRAELWGAITELV</sequence>
<dbReference type="EMBL" id="CP024770">
    <property type="protein sequence ID" value="QGY33066.1"/>
    <property type="molecule type" value="Genomic_DNA"/>
</dbReference>
<evidence type="ECO:0000313" key="2">
    <source>
        <dbReference type="Proteomes" id="UP000502005"/>
    </source>
</evidence>
<name>A0A6B9GHV1_PANCY</name>
<reference evidence="1 2" key="1">
    <citation type="submission" date="2017-11" db="EMBL/GenBank/DDBJ databases">
        <title>Genome sequence of Pantoea cypripedii NE1.</title>
        <authorList>
            <person name="Nascimento F.X."/>
        </authorList>
    </citation>
    <scope>NUCLEOTIDE SEQUENCE [LARGE SCALE GENOMIC DNA]</scope>
    <source>
        <strain evidence="1 2">NE1</strain>
        <plasmid evidence="2">pne1b</plasmid>
    </source>
</reference>
<dbReference type="SUPFAM" id="SSF55781">
    <property type="entry name" value="GAF domain-like"/>
    <property type="match status" value="1"/>
</dbReference>
<evidence type="ECO:0000313" key="1">
    <source>
        <dbReference type="EMBL" id="QGY33066.1"/>
    </source>
</evidence>
<dbReference type="Proteomes" id="UP000502005">
    <property type="component" value="Plasmid pNE1B"/>
</dbReference>
<organism evidence="1 2">
    <name type="scientific">Pantoea cypripedii</name>
    <name type="common">Pectobacterium cypripedii</name>
    <name type="synonym">Erwinia cypripedii</name>
    <dbReference type="NCBI Taxonomy" id="55209"/>
    <lineage>
        <taxon>Bacteria</taxon>
        <taxon>Pseudomonadati</taxon>
        <taxon>Pseudomonadota</taxon>
        <taxon>Gammaproteobacteria</taxon>
        <taxon>Enterobacterales</taxon>
        <taxon>Erwiniaceae</taxon>
        <taxon>Pantoea</taxon>
    </lineage>
</organism>
<dbReference type="AlphaFoldDB" id="A0A6B9GHV1"/>
<protein>
    <recommendedName>
        <fullName evidence="3">GAF domain-containing protein</fullName>
    </recommendedName>
</protein>
<dbReference type="Gene3D" id="3.30.450.40">
    <property type="match status" value="1"/>
</dbReference>
<dbReference type="InterPro" id="IPR029016">
    <property type="entry name" value="GAF-like_dom_sf"/>
</dbReference>
<geneLocation type="plasmid" evidence="2">
    <name>pne1b</name>
</geneLocation>
<gene>
    <name evidence="1" type="ORF">CUN67_29525</name>
</gene>
<accession>A0A6B9GHV1</accession>
<keyword evidence="1" id="KW-0614">Plasmid</keyword>